<dbReference type="InterPro" id="IPR038765">
    <property type="entry name" value="Papain-like_cys_pep_sf"/>
</dbReference>
<evidence type="ECO:0000256" key="1">
    <source>
        <dbReference type="ARBA" id="ARBA00008455"/>
    </source>
</evidence>
<feature type="domain" description="Peptidase C1A papain C-terminal" evidence="2">
    <location>
        <begin position="2"/>
        <end position="159"/>
    </location>
</feature>
<dbReference type="GO" id="GO:0008234">
    <property type="term" value="F:cysteine-type peptidase activity"/>
    <property type="evidence" value="ECO:0007669"/>
    <property type="project" value="InterPro"/>
</dbReference>
<dbReference type="Gene3D" id="3.90.70.10">
    <property type="entry name" value="Cysteine proteinases"/>
    <property type="match status" value="1"/>
</dbReference>
<dbReference type="GO" id="GO:0003676">
    <property type="term" value="F:nucleic acid binding"/>
    <property type="evidence" value="ECO:0007669"/>
    <property type="project" value="InterPro"/>
</dbReference>
<keyword evidence="3" id="KW-0645">Protease</keyword>
<dbReference type="Proteomes" id="UP000554482">
    <property type="component" value="Unassembled WGS sequence"/>
</dbReference>
<name>A0A7J6WK59_THATH</name>
<dbReference type="InterPro" id="IPR000668">
    <property type="entry name" value="Peptidase_C1A_C"/>
</dbReference>
<keyword evidence="4" id="KW-1185">Reference proteome</keyword>
<dbReference type="InterPro" id="IPR025660">
    <property type="entry name" value="Pept_his_AS"/>
</dbReference>
<dbReference type="Pfam" id="PF00112">
    <property type="entry name" value="Peptidase_C1"/>
    <property type="match status" value="1"/>
</dbReference>
<keyword evidence="3" id="KW-0378">Hydrolase</keyword>
<dbReference type="EMBL" id="JABWDY010014807">
    <property type="protein sequence ID" value="KAF5197333.1"/>
    <property type="molecule type" value="Genomic_DNA"/>
</dbReference>
<dbReference type="PANTHER" id="PTHR12411">
    <property type="entry name" value="CYSTEINE PROTEASE FAMILY C1-RELATED"/>
    <property type="match status" value="1"/>
</dbReference>
<dbReference type="InterPro" id="IPR012337">
    <property type="entry name" value="RNaseH-like_sf"/>
</dbReference>
<comment type="similarity">
    <text evidence="1">Belongs to the peptidase C1 family.</text>
</comment>
<dbReference type="PROSITE" id="PS00639">
    <property type="entry name" value="THIOL_PROTEASE_HIS"/>
    <property type="match status" value="1"/>
</dbReference>
<dbReference type="InterPro" id="IPR036397">
    <property type="entry name" value="RNaseH_sf"/>
</dbReference>
<dbReference type="AlphaFoldDB" id="A0A7J6WK59"/>
<sequence>MDNNTHDLGIMKQLGLQTRIKPPPKVIECYWSLPPRGWLKVNTDGASKGNPGITGWGAVLRKDDGVLVGVSIGALSHQPLSVAIEASGRDFQFYSGGVFNGHCGTDLDHEVTAVGYGIMKNVDYIIVNNSCGAKWGEKGYIRMKSNTGKSERICGIGFLSH</sequence>
<dbReference type="OrthoDB" id="10253408at2759"/>
<dbReference type="SUPFAM" id="SSF54001">
    <property type="entry name" value="Cysteine proteinases"/>
    <property type="match status" value="1"/>
</dbReference>
<evidence type="ECO:0000313" key="3">
    <source>
        <dbReference type="EMBL" id="KAF5197333.1"/>
    </source>
</evidence>
<comment type="caution">
    <text evidence="3">The sequence shown here is derived from an EMBL/GenBank/DDBJ whole genome shotgun (WGS) entry which is preliminary data.</text>
</comment>
<proteinExistence type="inferred from homology"/>
<dbReference type="SUPFAM" id="SSF53098">
    <property type="entry name" value="Ribonuclease H-like"/>
    <property type="match status" value="1"/>
</dbReference>
<evidence type="ECO:0000313" key="4">
    <source>
        <dbReference type="Proteomes" id="UP000554482"/>
    </source>
</evidence>
<dbReference type="Gene3D" id="3.30.420.10">
    <property type="entry name" value="Ribonuclease H-like superfamily/Ribonuclease H"/>
    <property type="match status" value="1"/>
</dbReference>
<dbReference type="SMART" id="SM00645">
    <property type="entry name" value="Pept_C1"/>
    <property type="match status" value="1"/>
</dbReference>
<evidence type="ECO:0000259" key="2">
    <source>
        <dbReference type="SMART" id="SM00645"/>
    </source>
</evidence>
<gene>
    <name evidence="3" type="ORF">FRX31_013079</name>
</gene>
<accession>A0A7J6WK59</accession>
<organism evidence="3 4">
    <name type="scientific">Thalictrum thalictroides</name>
    <name type="common">Rue-anemone</name>
    <name type="synonym">Anemone thalictroides</name>
    <dbReference type="NCBI Taxonomy" id="46969"/>
    <lineage>
        <taxon>Eukaryota</taxon>
        <taxon>Viridiplantae</taxon>
        <taxon>Streptophyta</taxon>
        <taxon>Embryophyta</taxon>
        <taxon>Tracheophyta</taxon>
        <taxon>Spermatophyta</taxon>
        <taxon>Magnoliopsida</taxon>
        <taxon>Ranunculales</taxon>
        <taxon>Ranunculaceae</taxon>
        <taxon>Thalictroideae</taxon>
        <taxon>Thalictrum</taxon>
    </lineage>
</organism>
<protein>
    <submittedName>
        <fullName evidence="3">Cysteine protease</fullName>
    </submittedName>
</protein>
<dbReference type="InterPro" id="IPR013128">
    <property type="entry name" value="Peptidase_C1A"/>
</dbReference>
<reference evidence="3 4" key="1">
    <citation type="submission" date="2020-06" db="EMBL/GenBank/DDBJ databases">
        <title>Transcriptomic and genomic resources for Thalictrum thalictroides and T. hernandezii: Facilitating candidate gene discovery in an emerging model plant lineage.</title>
        <authorList>
            <person name="Arias T."/>
            <person name="Riano-Pachon D.M."/>
            <person name="Di Stilio V.S."/>
        </authorList>
    </citation>
    <scope>NUCLEOTIDE SEQUENCE [LARGE SCALE GENOMIC DNA]</scope>
    <source>
        <strain evidence="4">cv. WT478/WT964</strain>
        <tissue evidence="3">Leaves</tissue>
    </source>
</reference>
<dbReference type="GO" id="GO:0006508">
    <property type="term" value="P:proteolysis"/>
    <property type="evidence" value="ECO:0007669"/>
    <property type="project" value="UniProtKB-KW"/>
</dbReference>